<comment type="caution">
    <text evidence="1">The sequence shown here is derived from an EMBL/GenBank/DDBJ whole genome shotgun (WGS) entry which is preliminary data.</text>
</comment>
<organism evidence="1 2">
    <name type="scientific">Paractinoplanes globisporus</name>
    <dbReference type="NCBI Taxonomy" id="113565"/>
    <lineage>
        <taxon>Bacteria</taxon>
        <taxon>Bacillati</taxon>
        <taxon>Actinomycetota</taxon>
        <taxon>Actinomycetes</taxon>
        <taxon>Micromonosporales</taxon>
        <taxon>Micromonosporaceae</taxon>
        <taxon>Paractinoplanes</taxon>
    </lineage>
</organism>
<evidence type="ECO:0000313" key="2">
    <source>
        <dbReference type="Proteomes" id="UP001602245"/>
    </source>
</evidence>
<gene>
    <name evidence="1" type="ORF">ACFY35_45320</name>
</gene>
<reference evidence="1 2" key="1">
    <citation type="submission" date="2024-10" db="EMBL/GenBank/DDBJ databases">
        <title>The Natural Products Discovery Center: Release of the First 8490 Sequenced Strains for Exploring Actinobacteria Biosynthetic Diversity.</title>
        <authorList>
            <person name="Kalkreuter E."/>
            <person name="Kautsar S.A."/>
            <person name="Yang D."/>
            <person name="Bader C.D."/>
            <person name="Teijaro C.N."/>
            <person name="Fluegel L."/>
            <person name="Davis C.M."/>
            <person name="Simpson J.R."/>
            <person name="Lauterbach L."/>
            <person name="Steele A.D."/>
            <person name="Gui C."/>
            <person name="Meng S."/>
            <person name="Li G."/>
            <person name="Viehrig K."/>
            <person name="Ye F."/>
            <person name="Su P."/>
            <person name="Kiefer A.F."/>
            <person name="Nichols A."/>
            <person name="Cepeda A.J."/>
            <person name="Yan W."/>
            <person name="Fan B."/>
            <person name="Jiang Y."/>
            <person name="Adhikari A."/>
            <person name="Zheng C.-J."/>
            <person name="Schuster L."/>
            <person name="Cowan T.M."/>
            <person name="Smanski M.J."/>
            <person name="Chevrette M.G."/>
            <person name="De Carvalho L.P.S."/>
            <person name="Shen B."/>
        </authorList>
    </citation>
    <scope>NUCLEOTIDE SEQUENCE [LARGE SCALE GENOMIC DNA]</scope>
    <source>
        <strain evidence="1 2">NPDC000087</strain>
    </source>
</reference>
<name>A0ABW6WUH2_9ACTN</name>
<sequence length="49" mass="5290">MKIRLSAGEVEKLRKLRPDLTTAGIVALLVDDVLAGRSRPTWAAVSDAE</sequence>
<protein>
    <submittedName>
        <fullName evidence="1">Uncharacterized protein</fullName>
    </submittedName>
</protein>
<proteinExistence type="predicted"/>
<dbReference type="Proteomes" id="UP001602245">
    <property type="component" value="Unassembled WGS sequence"/>
</dbReference>
<accession>A0ABW6WUH2</accession>
<dbReference type="RefSeq" id="WP_157296629.1">
    <property type="nucleotide sequence ID" value="NZ_JBIAZU010000009.1"/>
</dbReference>
<dbReference type="EMBL" id="JBIAZU010000009">
    <property type="protein sequence ID" value="MFF5296703.1"/>
    <property type="molecule type" value="Genomic_DNA"/>
</dbReference>
<evidence type="ECO:0000313" key="1">
    <source>
        <dbReference type="EMBL" id="MFF5296703.1"/>
    </source>
</evidence>
<keyword evidence="2" id="KW-1185">Reference proteome</keyword>